<sequence>MNGRARPATALLAAVAVLFVLSGLGGWSGLLATGLRQGCRAVAGAAR</sequence>
<name>A0ABW2FUJ5_9ACTN</name>
<accession>A0ABW2FUJ5</accession>
<dbReference type="EMBL" id="JBHTAJ010000025">
    <property type="protein sequence ID" value="MFC7180939.1"/>
    <property type="molecule type" value="Genomic_DNA"/>
</dbReference>
<keyword evidence="2" id="KW-1185">Reference proteome</keyword>
<dbReference type="RefSeq" id="WP_345706709.1">
    <property type="nucleotide sequence ID" value="NZ_BAABKV010000001.1"/>
</dbReference>
<comment type="caution">
    <text evidence="1">The sequence shown here is derived from an EMBL/GenBank/DDBJ whole genome shotgun (WGS) entry which is preliminary data.</text>
</comment>
<evidence type="ECO:0000313" key="1">
    <source>
        <dbReference type="EMBL" id="MFC7180939.1"/>
    </source>
</evidence>
<evidence type="ECO:0000313" key="2">
    <source>
        <dbReference type="Proteomes" id="UP001596435"/>
    </source>
</evidence>
<reference evidence="2" key="1">
    <citation type="journal article" date="2019" name="Int. J. Syst. Evol. Microbiol.">
        <title>The Global Catalogue of Microorganisms (GCM) 10K type strain sequencing project: providing services to taxonomists for standard genome sequencing and annotation.</title>
        <authorList>
            <consortium name="The Broad Institute Genomics Platform"/>
            <consortium name="The Broad Institute Genome Sequencing Center for Infectious Disease"/>
            <person name="Wu L."/>
            <person name="Ma J."/>
        </authorList>
    </citation>
    <scope>NUCLEOTIDE SEQUENCE [LARGE SCALE GENOMIC DNA]</scope>
    <source>
        <strain evidence="2">CGMCC 1.12859</strain>
    </source>
</reference>
<gene>
    <name evidence="1" type="ORF">ACFQMG_15385</name>
</gene>
<organism evidence="1 2">
    <name type="scientific">Kitasatospora paranensis</name>
    <dbReference type="NCBI Taxonomy" id="258053"/>
    <lineage>
        <taxon>Bacteria</taxon>
        <taxon>Bacillati</taxon>
        <taxon>Actinomycetota</taxon>
        <taxon>Actinomycetes</taxon>
        <taxon>Kitasatosporales</taxon>
        <taxon>Streptomycetaceae</taxon>
        <taxon>Kitasatospora</taxon>
    </lineage>
</organism>
<protein>
    <submittedName>
        <fullName evidence="1">Uncharacterized protein</fullName>
    </submittedName>
</protein>
<proteinExistence type="predicted"/>
<dbReference type="Proteomes" id="UP001596435">
    <property type="component" value="Unassembled WGS sequence"/>
</dbReference>